<keyword evidence="1" id="KW-0371">Homeobox</keyword>
<dbReference type="GO" id="GO:0003677">
    <property type="term" value="F:DNA binding"/>
    <property type="evidence" value="ECO:0007669"/>
    <property type="project" value="UniProtKB-KW"/>
</dbReference>
<protein>
    <submittedName>
        <fullName evidence="1">Homeodomain-like</fullName>
    </submittedName>
</protein>
<evidence type="ECO:0000313" key="1">
    <source>
        <dbReference type="EMBL" id="CEG35977.1"/>
    </source>
</evidence>
<dbReference type="Proteomes" id="UP000054928">
    <property type="component" value="Unassembled WGS sequence"/>
</dbReference>
<dbReference type="GeneID" id="36395354"/>
<proteinExistence type="predicted"/>
<dbReference type="RefSeq" id="XP_024572346.1">
    <property type="nucleotide sequence ID" value="XM_024730170.1"/>
</dbReference>
<name>A0A0P1A6I4_PLAHL</name>
<dbReference type="EMBL" id="CCYD01000109">
    <property type="protein sequence ID" value="CEG35977.1"/>
    <property type="molecule type" value="Genomic_DNA"/>
</dbReference>
<evidence type="ECO:0000313" key="2">
    <source>
        <dbReference type="Proteomes" id="UP000054928"/>
    </source>
</evidence>
<keyword evidence="1" id="KW-0238">DNA-binding</keyword>
<keyword evidence="2" id="KW-1185">Reference proteome</keyword>
<dbReference type="AlphaFoldDB" id="A0A0P1A6I4"/>
<sequence length="124" mass="14260">MVKQFREQWSTVDSRLNTPIDPRVLSTRGRGKRLNEFQRSEIIAKLANQTLRVNEVWRENMASAMTYRASVGRFSQVEDKLYIWIDSMLRANLPVPPSLAIVKAKQIAKELGHLRLTLKPLVNG</sequence>
<accession>A0A0P1A6I4</accession>
<organism evidence="1 2">
    <name type="scientific">Plasmopara halstedii</name>
    <name type="common">Downy mildew of sunflower</name>
    <dbReference type="NCBI Taxonomy" id="4781"/>
    <lineage>
        <taxon>Eukaryota</taxon>
        <taxon>Sar</taxon>
        <taxon>Stramenopiles</taxon>
        <taxon>Oomycota</taxon>
        <taxon>Peronosporomycetes</taxon>
        <taxon>Peronosporales</taxon>
        <taxon>Peronosporaceae</taxon>
        <taxon>Plasmopara</taxon>
    </lineage>
</organism>
<dbReference type="OrthoDB" id="9909311at2759"/>
<reference evidence="2" key="1">
    <citation type="submission" date="2014-09" db="EMBL/GenBank/DDBJ databases">
        <authorList>
            <person name="Sharma Rahul"/>
            <person name="Thines Marco"/>
        </authorList>
    </citation>
    <scope>NUCLEOTIDE SEQUENCE [LARGE SCALE GENOMIC DNA]</scope>
</reference>